<dbReference type="AlphaFoldDB" id="A0A5M8NVM3"/>
<dbReference type="InterPro" id="IPR008979">
    <property type="entry name" value="Galactose-bd-like_sf"/>
</dbReference>
<dbReference type="CDD" id="cd08982">
    <property type="entry name" value="GH43-like"/>
    <property type="match status" value="1"/>
</dbReference>
<dbReference type="PROSITE" id="PS51257">
    <property type="entry name" value="PROKAR_LIPOPROTEIN"/>
    <property type="match status" value="1"/>
</dbReference>
<comment type="similarity">
    <text evidence="1 4">Belongs to the glycosyl hydrolase 43 family.</text>
</comment>
<dbReference type="Gene3D" id="2.115.10.20">
    <property type="entry name" value="Glycosyl hydrolase domain, family 43"/>
    <property type="match status" value="1"/>
</dbReference>
<dbReference type="Gene3D" id="2.60.120.260">
    <property type="entry name" value="Galactose-binding domain-like"/>
    <property type="match status" value="1"/>
</dbReference>
<feature type="domain" description="Fibronectin type-III" evidence="6">
    <location>
        <begin position="506"/>
        <end position="593"/>
    </location>
</feature>
<dbReference type="SUPFAM" id="SSF49265">
    <property type="entry name" value="Fibronectin type III"/>
    <property type="match status" value="1"/>
</dbReference>
<evidence type="ECO:0000256" key="2">
    <source>
        <dbReference type="ARBA" id="ARBA00022801"/>
    </source>
</evidence>
<evidence type="ECO:0008006" key="9">
    <source>
        <dbReference type="Google" id="ProtNLM"/>
    </source>
</evidence>
<dbReference type="InterPro" id="IPR013783">
    <property type="entry name" value="Ig-like_fold"/>
</dbReference>
<dbReference type="InterPro" id="IPR051795">
    <property type="entry name" value="Glycosyl_Hydrlase_43"/>
</dbReference>
<dbReference type="SUPFAM" id="SSF75005">
    <property type="entry name" value="Arabinanase/levansucrase/invertase"/>
    <property type="match status" value="1"/>
</dbReference>
<sequence length="593" mass="67413">MKNKHTHYLFIVFGLSLWMSGCTKQATLKPFQTICNPVNLSYMFQPEGVSYREGADPTVILYQDEYYAFVSHSGGYFHSTDLIHWDLIVPNEVFPVGVFAPSAVIIGDTIYLVASQVRQVVKTSDPKLGKWEVANPDFKVIYSDPAVFSDEDGRLYYYGGCSSVYPIMGYELDPKTFEPLSEGVPLVIAHKNQLGWEEKNDYSTPNDKINPHIEGAWMNKYQGKYYLQYANPGTELKSYNDAVYVSDKPLGPFTLAQHNPFSYKPEGFACGAGHGSTFQDKYGNYWHIATVTVSVRHPFERRLSLFPLFFDKDGEIYAYTGFGDYPLIIPNKKINSPEELFPDWMLLSYKKKVEVSSTLPEYSITYDWVWKSSECIVNSKAENMNDEEIRTWWSAATGNDTEWFKMDLGNVSDVYAVQINFADEGAQSFGRSAGIYYQYTIESSVDGKDWTLLVDKSRNTIDAPHDYMQPDQPVKAQYLRVKNVSVPSGNFSVSDFRVFGKSDIKAPETVSSFTAERDTDLRTVNLSWQPIKGATGYNIRYGSRKDKLYLNYMVYGTTELSIHSLNAEQEYFFAIDAFNEGGITRGQTIRAIK</sequence>
<evidence type="ECO:0000256" key="3">
    <source>
        <dbReference type="ARBA" id="ARBA00023295"/>
    </source>
</evidence>
<evidence type="ECO:0000259" key="5">
    <source>
        <dbReference type="PROSITE" id="PS50022"/>
    </source>
</evidence>
<dbReference type="PROSITE" id="PS50853">
    <property type="entry name" value="FN3"/>
    <property type="match status" value="1"/>
</dbReference>
<dbReference type="GO" id="GO:0004553">
    <property type="term" value="F:hydrolase activity, hydrolyzing O-glycosyl compounds"/>
    <property type="evidence" value="ECO:0007669"/>
    <property type="project" value="InterPro"/>
</dbReference>
<keyword evidence="3 4" id="KW-0326">Glycosidase</keyword>
<evidence type="ECO:0000313" key="8">
    <source>
        <dbReference type="Proteomes" id="UP000324575"/>
    </source>
</evidence>
<protein>
    <recommendedName>
        <fullName evidence="9">Carbohydrate-binding protein</fullName>
    </recommendedName>
</protein>
<feature type="domain" description="F5/8 type C" evidence="5">
    <location>
        <begin position="348"/>
        <end position="501"/>
    </location>
</feature>
<dbReference type="PROSITE" id="PS50022">
    <property type="entry name" value="FA58C_3"/>
    <property type="match status" value="1"/>
</dbReference>
<dbReference type="InterPro" id="IPR036116">
    <property type="entry name" value="FN3_sf"/>
</dbReference>
<dbReference type="PANTHER" id="PTHR42812">
    <property type="entry name" value="BETA-XYLOSIDASE"/>
    <property type="match status" value="1"/>
</dbReference>
<evidence type="ECO:0000259" key="6">
    <source>
        <dbReference type="PROSITE" id="PS50853"/>
    </source>
</evidence>
<organism evidence="7 8">
    <name type="scientific">Candidatus Ordinivivax streblomastigis</name>
    <dbReference type="NCBI Taxonomy" id="2540710"/>
    <lineage>
        <taxon>Bacteria</taxon>
        <taxon>Pseudomonadati</taxon>
        <taxon>Bacteroidota</taxon>
        <taxon>Bacteroidia</taxon>
        <taxon>Bacteroidales</taxon>
        <taxon>Candidatus Ordinivivax</taxon>
    </lineage>
</organism>
<evidence type="ECO:0000256" key="4">
    <source>
        <dbReference type="RuleBase" id="RU361187"/>
    </source>
</evidence>
<reference evidence="7 8" key="1">
    <citation type="submission" date="2019-03" db="EMBL/GenBank/DDBJ databases">
        <title>Single cell metagenomics reveals metabolic interactions within the superorganism composed of flagellate Streblomastix strix and complex community of Bacteroidetes bacteria on its surface.</title>
        <authorList>
            <person name="Treitli S.C."/>
            <person name="Kolisko M."/>
            <person name="Husnik F."/>
            <person name="Keeling P."/>
            <person name="Hampl V."/>
        </authorList>
    </citation>
    <scope>NUCLEOTIDE SEQUENCE [LARGE SCALE GENOMIC DNA]</scope>
    <source>
        <strain evidence="7">St1</strain>
    </source>
</reference>
<name>A0A5M8NVM3_9BACT</name>
<dbReference type="Pfam" id="PF00754">
    <property type="entry name" value="F5_F8_type_C"/>
    <property type="match status" value="1"/>
</dbReference>
<dbReference type="PANTHER" id="PTHR42812:SF12">
    <property type="entry name" value="BETA-XYLOSIDASE-RELATED"/>
    <property type="match status" value="1"/>
</dbReference>
<dbReference type="Gene3D" id="2.60.40.10">
    <property type="entry name" value="Immunoglobulins"/>
    <property type="match status" value="1"/>
</dbReference>
<evidence type="ECO:0000313" key="7">
    <source>
        <dbReference type="EMBL" id="KAA6300368.1"/>
    </source>
</evidence>
<dbReference type="Proteomes" id="UP000324575">
    <property type="component" value="Unassembled WGS sequence"/>
</dbReference>
<gene>
    <name evidence="7" type="ORF">EZS26_003493</name>
</gene>
<dbReference type="InterPro" id="IPR023296">
    <property type="entry name" value="Glyco_hydro_beta-prop_sf"/>
</dbReference>
<keyword evidence="2 4" id="KW-0378">Hydrolase</keyword>
<dbReference type="InterPro" id="IPR003961">
    <property type="entry name" value="FN3_dom"/>
</dbReference>
<dbReference type="GO" id="GO:0005975">
    <property type="term" value="P:carbohydrate metabolic process"/>
    <property type="evidence" value="ECO:0007669"/>
    <property type="project" value="InterPro"/>
</dbReference>
<dbReference type="InterPro" id="IPR006710">
    <property type="entry name" value="Glyco_hydro_43"/>
</dbReference>
<evidence type="ECO:0000256" key="1">
    <source>
        <dbReference type="ARBA" id="ARBA00009865"/>
    </source>
</evidence>
<dbReference type="Pfam" id="PF04616">
    <property type="entry name" value="Glyco_hydro_43"/>
    <property type="match status" value="1"/>
</dbReference>
<dbReference type="InterPro" id="IPR000421">
    <property type="entry name" value="FA58C"/>
</dbReference>
<accession>A0A5M8NVM3</accession>
<proteinExistence type="inferred from homology"/>
<dbReference type="EMBL" id="SNRX01000093">
    <property type="protein sequence ID" value="KAA6300368.1"/>
    <property type="molecule type" value="Genomic_DNA"/>
</dbReference>
<comment type="caution">
    <text evidence="7">The sequence shown here is derived from an EMBL/GenBank/DDBJ whole genome shotgun (WGS) entry which is preliminary data.</text>
</comment>
<dbReference type="SUPFAM" id="SSF49785">
    <property type="entry name" value="Galactose-binding domain-like"/>
    <property type="match status" value="1"/>
</dbReference>
<dbReference type="CDD" id="cd00063">
    <property type="entry name" value="FN3"/>
    <property type="match status" value="1"/>
</dbReference>